<evidence type="ECO:0000313" key="2">
    <source>
        <dbReference type="EMBL" id="GFH05560.1"/>
    </source>
</evidence>
<gene>
    <name evidence="2" type="ORF">HaLaN_00040</name>
</gene>
<dbReference type="EMBL" id="BLLF01000001">
    <property type="protein sequence ID" value="GFH05560.1"/>
    <property type="molecule type" value="Genomic_DNA"/>
</dbReference>
<dbReference type="Proteomes" id="UP000485058">
    <property type="component" value="Unassembled WGS sequence"/>
</dbReference>
<keyword evidence="1" id="KW-0175">Coiled coil</keyword>
<feature type="coiled-coil region" evidence="1">
    <location>
        <begin position="342"/>
        <end position="369"/>
    </location>
</feature>
<dbReference type="AlphaFoldDB" id="A0A699Y5Q5"/>
<comment type="caution">
    <text evidence="2">The sequence shown here is derived from an EMBL/GenBank/DDBJ whole genome shotgun (WGS) entry which is preliminary data.</text>
</comment>
<accession>A0A699Y5Q5</accession>
<organism evidence="2 3">
    <name type="scientific">Haematococcus lacustris</name>
    <name type="common">Green alga</name>
    <name type="synonym">Haematococcus pluvialis</name>
    <dbReference type="NCBI Taxonomy" id="44745"/>
    <lineage>
        <taxon>Eukaryota</taxon>
        <taxon>Viridiplantae</taxon>
        <taxon>Chlorophyta</taxon>
        <taxon>core chlorophytes</taxon>
        <taxon>Chlorophyceae</taxon>
        <taxon>CS clade</taxon>
        <taxon>Chlamydomonadales</taxon>
        <taxon>Haematococcaceae</taxon>
        <taxon>Haematococcus</taxon>
    </lineage>
</organism>
<protein>
    <submittedName>
        <fullName evidence="2">Uncharacterized protein</fullName>
    </submittedName>
</protein>
<name>A0A699Y5Q5_HAELA</name>
<evidence type="ECO:0000313" key="3">
    <source>
        <dbReference type="Proteomes" id="UP000485058"/>
    </source>
</evidence>
<feature type="coiled-coil region" evidence="1">
    <location>
        <begin position="215"/>
        <end position="242"/>
    </location>
</feature>
<feature type="coiled-coil region" evidence="1">
    <location>
        <begin position="106"/>
        <end position="133"/>
    </location>
</feature>
<sequence>MGCDQEALWEAPEQHAAVLLAAEERLAVAEQAHATEVEKLHAQYSAEVAQVQTQLGQAKERALQDQAATQRDALQGAAAAARSEADLLRSQRQADQDSLRDLTGVLHQRQASVERLQQQLEVAQAAATEAAAMYETASTAKDQALAQAESAYSTASALKAELGALQQQWLSSQGAMRDVEAELGALQLSSRDALQALQAESQTAQVAQAQAAAAVTALEHDKERLQKLLAAAGDELAALTAQLHSRQDTSKAVEVELAKRMSQEQAEETSLAAAAAAQVAALQAELQLLRSSPVQAEGVPEEQQAAAQSAVVGLTEARMHTQLRLLQAAAAADSARAVQQSTQELRLQLGSSQARVAALEEREAQLEEEGGGCSLVEV</sequence>
<reference evidence="2 3" key="1">
    <citation type="submission" date="2020-02" db="EMBL/GenBank/DDBJ databases">
        <title>Draft genome sequence of Haematococcus lacustris strain NIES-144.</title>
        <authorList>
            <person name="Morimoto D."/>
            <person name="Nakagawa S."/>
            <person name="Yoshida T."/>
            <person name="Sawayama S."/>
        </authorList>
    </citation>
    <scope>NUCLEOTIDE SEQUENCE [LARGE SCALE GENOMIC DNA]</scope>
    <source>
        <strain evidence="2 3">NIES-144</strain>
    </source>
</reference>
<keyword evidence="3" id="KW-1185">Reference proteome</keyword>
<proteinExistence type="predicted"/>
<evidence type="ECO:0000256" key="1">
    <source>
        <dbReference type="SAM" id="Coils"/>
    </source>
</evidence>